<sequence>MAELFLRLLVKHHPKGVSTAFAAKKLYGSASDRNKRKVYRLAKALRDMNYVVYGNEGIYKLASDDPNFLFAVNQKRGKNTVGTVYSQVRLLIENYRANPDPALLAELDSLREWLTKELVNVVSHLKGEI</sequence>
<keyword evidence="2" id="KW-1185">Reference proteome</keyword>
<dbReference type="EMBL" id="CP002770">
    <property type="protein sequence ID" value="AEG14434.1"/>
    <property type="molecule type" value="Genomic_DNA"/>
</dbReference>
<accession>A0AAU8PFL2</accession>
<evidence type="ECO:0000313" key="2">
    <source>
        <dbReference type="Proteomes" id="UP000009229"/>
    </source>
</evidence>
<dbReference type="KEGG" id="dku:Desku_0834"/>
<evidence type="ECO:0000313" key="1">
    <source>
        <dbReference type="EMBL" id="AEG14434.1"/>
    </source>
</evidence>
<dbReference type="RefSeq" id="WP_013821949.1">
    <property type="nucleotide sequence ID" value="NC_015573.1"/>
</dbReference>
<dbReference type="Proteomes" id="UP000009229">
    <property type="component" value="Chromosome"/>
</dbReference>
<gene>
    <name evidence="1" type="ordered locus">Desku_0834</name>
</gene>
<proteinExistence type="predicted"/>
<dbReference type="AlphaFoldDB" id="A0AAU8PFL2"/>
<name>A0AAU8PFL2_DESK7</name>
<protein>
    <submittedName>
        <fullName evidence="1">Uncharacterized protein</fullName>
    </submittedName>
</protein>
<reference evidence="2" key="1">
    <citation type="submission" date="2011-05" db="EMBL/GenBank/DDBJ databases">
        <title>Complete sequence of Desulfotomaculum kuznetsovii DSM 6115.</title>
        <authorList>
            <person name="Lucas S."/>
            <person name="Han J."/>
            <person name="Lapidus A."/>
            <person name="Cheng J.-F."/>
            <person name="Goodwin L."/>
            <person name="Pitluck S."/>
            <person name="Peters L."/>
            <person name="Mikhailova N."/>
            <person name="Lu M."/>
            <person name="Saunders E."/>
            <person name="Han C."/>
            <person name="Tapia R."/>
            <person name="Land M."/>
            <person name="Hauser L."/>
            <person name="Kyrpides N."/>
            <person name="Ivanova N."/>
            <person name="Pagani I."/>
            <person name="Nazina T."/>
            <person name="Ivanova A."/>
            <person name="Parshina S."/>
            <person name="Kuever J."/>
            <person name="Muyzer G."/>
            <person name="Plugge C."/>
            <person name="Stams A."/>
            <person name="Woyke T."/>
        </authorList>
    </citation>
    <scope>NUCLEOTIDE SEQUENCE [LARGE SCALE GENOMIC DNA]</scope>
    <source>
        <strain evidence="2">DSM 6115 / VKM B-1805 / 17</strain>
    </source>
</reference>
<organism evidence="1 2">
    <name type="scientific">Desulfofundulus kuznetsovii (strain DSM 6115 / VKM B-1805 / 17)</name>
    <name type="common">Desulfotomaculum kuznetsovii</name>
    <dbReference type="NCBI Taxonomy" id="760568"/>
    <lineage>
        <taxon>Bacteria</taxon>
        <taxon>Bacillati</taxon>
        <taxon>Bacillota</taxon>
        <taxon>Clostridia</taxon>
        <taxon>Eubacteriales</taxon>
        <taxon>Peptococcaceae</taxon>
        <taxon>Desulfofundulus</taxon>
    </lineage>
</organism>